<name>A0A0F9AMF1_9ZZZZ</name>
<protein>
    <submittedName>
        <fullName evidence="1">Uncharacterized protein</fullName>
    </submittedName>
</protein>
<proteinExistence type="predicted"/>
<reference evidence="1" key="1">
    <citation type="journal article" date="2015" name="Nature">
        <title>Complex archaea that bridge the gap between prokaryotes and eukaryotes.</title>
        <authorList>
            <person name="Spang A."/>
            <person name="Saw J.H."/>
            <person name="Jorgensen S.L."/>
            <person name="Zaremba-Niedzwiedzka K."/>
            <person name="Martijn J."/>
            <person name="Lind A.E."/>
            <person name="van Eijk R."/>
            <person name="Schleper C."/>
            <person name="Guy L."/>
            <person name="Ettema T.J."/>
        </authorList>
    </citation>
    <scope>NUCLEOTIDE SEQUENCE</scope>
</reference>
<comment type="caution">
    <text evidence="1">The sequence shown here is derived from an EMBL/GenBank/DDBJ whole genome shotgun (WGS) entry which is preliminary data.</text>
</comment>
<sequence>MGKQLNTILLVVGVLLLAYIAFLKPNHPRFANTVRSRLLVEIATG</sequence>
<dbReference type="AlphaFoldDB" id="A0A0F9AMF1"/>
<accession>A0A0F9AMF1</accession>
<evidence type="ECO:0000313" key="1">
    <source>
        <dbReference type="EMBL" id="KKK73361.1"/>
    </source>
</evidence>
<organism evidence="1">
    <name type="scientific">marine sediment metagenome</name>
    <dbReference type="NCBI Taxonomy" id="412755"/>
    <lineage>
        <taxon>unclassified sequences</taxon>
        <taxon>metagenomes</taxon>
        <taxon>ecological metagenomes</taxon>
    </lineage>
</organism>
<gene>
    <name evidence="1" type="ORF">LCGC14_2894590</name>
</gene>
<feature type="non-terminal residue" evidence="1">
    <location>
        <position position="45"/>
    </location>
</feature>
<dbReference type="EMBL" id="LAZR01056819">
    <property type="protein sequence ID" value="KKK73361.1"/>
    <property type="molecule type" value="Genomic_DNA"/>
</dbReference>